<keyword evidence="1" id="KW-0677">Repeat</keyword>
<protein>
    <submittedName>
        <fullName evidence="3">Vegetative incompatibility protein HET-E-1</fullName>
    </submittedName>
</protein>
<feature type="domain" description="NACHT" evidence="2">
    <location>
        <begin position="429"/>
        <end position="576"/>
    </location>
</feature>
<evidence type="ECO:0000256" key="1">
    <source>
        <dbReference type="ARBA" id="ARBA00022737"/>
    </source>
</evidence>
<reference evidence="3 4" key="1">
    <citation type="submission" date="2018-05" db="EMBL/GenBank/DDBJ databases">
        <title>Whole genome sequencing for identification of molecular markers to develop diagnostic detection tools for the regulated plant pathogen Lachnellula willkommii.</title>
        <authorList>
            <person name="Giroux E."/>
            <person name="Bilodeau G."/>
        </authorList>
    </citation>
    <scope>NUCLEOTIDE SEQUENCE [LARGE SCALE GENOMIC DNA]</scope>
    <source>
        <strain evidence="3 4">CBS 203.66</strain>
    </source>
</reference>
<name>A0A8T9B5V5_9HELO</name>
<dbReference type="InterPro" id="IPR027417">
    <property type="entry name" value="P-loop_NTPase"/>
</dbReference>
<dbReference type="PANTHER" id="PTHR46082">
    <property type="entry name" value="ATP/GTP-BINDING PROTEIN-RELATED"/>
    <property type="match status" value="1"/>
</dbReference>
<dbReference type="Proteomes" id="UP000469559">
    <property type="component" value="Unassembled WGS sequence"/>
</dbReference>
<dbReference type="PANTHER" id="PTHR46082:SF11">
    <property type="entry name" value="AAA+ ATPASE DOMAIN-CONTAINING PROTEIN-RELATED"/>
    <property type="match status" value="1"/>
</dbReference>
<dbReference type="SUPFAM" id="SSF52540">
    <property type="entry name" value="P-loop containing nucleoside triphosphate hydrolases"/>
    <property type="match status" value="1"/>
</dbReference>
<evidence type="ECO:0000313" key="4">
    <source>
        <dbReference type="Proteomes" id="UP000469559"/>
    </source>
</evidence>
<dbReference type="EMBL" id="QGMF01000809">
    <property type="protein sequence ID" value="TVY13939.1"/>
    <property type="molecule type" value="Genomic_DNA"/>
</dbReference>
<dbReference type="Gene3D" id="3.40.50.1580">
    <property type="entry name" value="Nucleoside phosphorylase domain"/>
    <property type="match status" value="1"/>
</dbReference>
<dbReference type="InterPro" id="IPR056884">
    <property type="entry name" value="NPHP3-like_N"/>
</dbReference>
<dbReference type="Gene3D" id="3.40.50.300">
    <property type="entry name" value="P-loop containing nucleotide triphosphate hydrolases"/>
    <property type="match status" value="1"/>
</dbReference>
<proteinExistence type="predicted"/>
<dbReference type="InterPro" id="IPR007111">
    <property type="entry name" value="NACHT_NTPase"/>
</dbReference>
<sequence>MSSRTLSHRDYSVGWVCALPKELAAATVMLDKRHLELPQPPTDPNIYTLGSIGDHNIAIVCLPKGDIGNNPAATVATRMTTTFPSIKFWLMVGIGGGVPPKVRLGDVVVSTPVYEYSGVVQWDLGMAQDESFRRIGSLNKPPEVLLSAVTKLEAHHEIYGADTGILSLLEELQSNNQRFASSYLRSENLQDNLFRADYSHVRDSKKVDDNDDDVNKGVEVEVEVEVEEEGEEEDGKEDCRYCDRTKTIRRSLRKMRTKIHYGVVASGNSVIKDAKQRDEINIQRTGGNALCFEMEAAGIANNHPCLVIRGICDYCDTHKNYSWQRYAATVAAAFAKELLGFVTPSQVDDMPPAIELLNEEIKDVKHKTELVLHTVQNIDTTFALSRLPSVNEAAYNSLSNQSEPLCHSETRIGVLQDIKDWALDSQSKCMFWLNGMAGTGKSTISRTIARDFAHSGHLGASFFFKRGEGDRGDASKFFTTIASQLGQHIPVLRPRLKKVVEVDPIISTKTMKEQFQGLILQPMSGIKELLQTQLLLVIDALDECENDDHIRILLYLLAQIQLIKSLKMRILITSRPELIPRMEFKRIPNAHQDLILHEIPKPIITLDISIFLRSEFTRIRDDYNLLSPSDQILPSDWPSKWKMEVLITMAVPLFIFAATMSRFIGETDWDWDPVKKLAQVLDYQSKGSLTQLEKTYLPVLNQILKGNIEESEKKRRIQQFRDIVGPIIILFEPLSTTSLGVLLGMPTEVIDRRLHILHSVLRVPDNRKSPVRLFHLSFRDFLVDVHRKSSQFWIDEEDTHRKIASKCLELVSKTRYLKKDICSLKKLGSLRTDISETLIEKCLPAEVQYACRYWVHHLEQGKCLALTQDLVYGFLNQRFLYWIEALSIIGRVNEGLSMIANLQRLLKVNDSSTLGAFLNDAKRFILMFREILNIAPLQIYCSAIVFAPEKSIIRETFEKCIPPWMQVKSKVQIHWNALLQTLEGHSGSVSSVAFSLDSKLLPLLQIIGKLVQLVEIEVL</sequence>
<organism evidence="3 4">
    <name type="scientific">Lachnellula arida</name>
    <dbReference type="NCBI Taxonomy" id="1316785"/>
    <lineage>
        <taxon>Eukaryota</taxon>
        <taxon>Fungi</taxon>
        <taxon>Dikarya</taxon>
        <taxon>Ascomycota</taxon>
        <taxon>Pezizomycotina</taxon>
        <taxon>Leotiomycetes</taxon>
        <taxon>Helotiales</taxon>
        <taxon>Lachnaceae</taxon>
        <taxon>Lachnellula</taxon>
    </lineage>
</organism>
<accession>A0A8T9B5V5</accession>
<evidence type="ECO:0000259" key="2">
    <source>
        <dbReference type="PROSITE" id="PS50837"/>
    </source>
</evidence>
<dbReference type="PROSITE" id="PS50837">
    <property type="entry name" value="NACHT"/>
    <property type="match status" value="1"/>
</dbReference>
<dbReference type="Pfam" id="PF24883">
    <property type="entry name" value="NPHP3_N"/>
    <property type="match status" value="1"/>
</dbReference>
<dbReference type="GO" id="GO:0009116">
    <property type="term" value="P:nucleoside metabolic process"/>
    <property type="evidence" value="ECO:0007669"/>
    <property type="project" value="InterPro"/>
</dbReference>
<dbReference type="AlphaFoldDB" id="A0A8T9B5V5"/>
<keyword evidence="4" id="KW-1185">Reference proteome</keyword>
<dbReference type="InterPro" id="IPR035994">
    <property type="entry name" value="Nucleoside_phosphorylase_sf"/>
</dbReference>
<gene>
    <name evidence="3" type="primary">HET-E1_12</name>
    <name evidence="3" type="ORF">LARI1_G007586</name>
</gene>
<dbReference type="SUPFAM" id="SSF53167">
    <property type="entry name" value="Purine and uridine phosphorylases"/>
    <property type="match status" value="1"/>
</dbReference>
<dbReference type="OrthoDB" id="674604at2759"/>
<dbReference type="GO" id="GO:0003824">
    <property type="term" value="F:catalytic activity"/>
    <property type="evidence" value="ECO:0007669"/>
    <property type="project" value="InterPro"/>
</dbReference>
<evidence type="ECO:0000313" key="3">
    <source>
        <dbReference type="EMBL" id="TVY13939.1"/>
    </source>
</evidence>
<comment type="caution">
    <text evidence="3">The sequence shown here is derived from an EMBL/GenBank/DDBJ whole genome shotgun (WGS) entry which is preliminary data.</text>
</comment>
<dbReference type="InterPro" id="IPR053137">
    <property type="entry name" value="NLR-like"/>
</dbReference>